<sequence length="351" mass="37479">MNPYNTASQPPSQYIPQQSSTPTPGQGQPSSYPFVAPPTANGVPLITPPDLAMVARNGYIQQQQALAAMSAGAGGQFNGTPNRNPATGPGTPSVPPQYIGQMMGMTPQMQLAVQAQAQIQAQHIAQQQAQAQGLIQQQQQQQQQHQQTPERGTVKKKRGGGRPSAAQVLARQQASMQPPHSSEHYIKSALSLPQQQQQGTPTPALHHAQAQSPHPHAQAHGHGHGHGQGQHHPQQSVGGIVAGIPQPHVDPMEPWADGLDELDPREIAMGRFRSRHEVLGEIFGPESIKEIPSGAYDPWEGLGIDGETLEAKVTALEAENAELESTLNSKVEGFKTRLQDIDEGRGQGVVA</sequence>
<dbReference type="OrthoDB" id="5321006at2759"/>
<feature type="compositionally biased region" description="Low complexity" evidence="1">
    <location>
        <begin position="206"/>
        <end position="216"/>
    </location>
</feature>
<accession>A0A5M6BY43</accession>
<name>A0A5M6BY43_9TREE</name>
<dbReference type="KEGG" id="ksn:43590099"/>
<protein>
    <submittedName>
        <fullName evidence="2">Uncharacterized protein</fullName>
    </submittedName>
</protein>
<dbReference type="Proteomes" id="UP000322225">
    <property type="component" value="Chromosome 8"/>
</dbReference>
<feature type="region of interest" description="Disordered" evidence="1">
    <location>
        <begin position="140"/>
        <end position="238"/>
    </location>
</feature>
<reference evidence="2" key="2">
    <citation type="submission" date="2024-01" db="EMBL/GenBank/DDBJ databases">
        <title>Comparative genomics of Cryptococcus and Kwoniella reveals pathogenesis evolution and contrasting modes of karyotype evolution via chromosome fusion or intercentromeric recombination.</title>
        <authorList>
            <person name="Coelho M.A."/>
            <person name="David-Palma M."/>
            <person name="Shea T."/>
            <person name="Bowers K."/>
            <person name="McGinley-Smith S."/>
            <person name="Mohammad A.W."/>
            <person name="Gnirke A."/>
            <person name="Yurkov A.M."/>
            <person name="Nowrousian M."/>
            <person name="Sun S."/>
            <person name="Cuomo C.A."/>
            <person name="Heitman J."/>
        </authorList>
    </citation>
    <scope>NUCLEOTIDE SEQUENCE</scope>
    <source>
        <strain evidence="2">CBS 12478</strain>
    </source>
</reference>
<feature type="compositionally biased region" description="Low complexity" evidence="1">
    <location>
        <begin position="8"/>
        <end position="24"/>
    </location>
</feature>
<feature type="compositionally biased region" description="Polar residues" evidence="1">
    <location>
        <begin position="170"/>
        <end position="180"/>
    </location>
</feature>
<evidence type="ECO:0000313" key="3">
    <source>
        <dbReference type="Proteomes" id="UP000322225"/>
    </source>
</evidence>
<evidence type="ECO:0000313" key="2">
    <source>
        <dbReference type="EMBL" id="WWD20160.1"/>
    </source>
</evidence>
<evidence type="ECO:0000256" key="1">
    <source>
        <dbReference type="SAM" id="MobiDB-lite"/>
    </source>
</evidence>
<feature type="region of interest" description="Disordered" evidence="1">
    <location>
        <begin position="72"/>
        <end position="94"/>
    </location>
</feature>
<dbReference type="RefSeq" id="XP_031859730.1">
    <property type="nucleotide sequence ID" value="XM_032005946.1"/>
</dbReference>
<gene>
    <name evidence="2" type="ORF">CI109_104636</name>
</gene>
<dbReference type="AlphaFoldDB" id="A0A5M6BY43"/>
<feature type="region of interest" description="Disordered" evidence="1">
    <location>
        <begin position="1"/>
        <end position="36"/>
    </location>
</feature>
<reference evidence="2" key="1">
    <citation type="submission" date="2017-08" db="EMBL/GenBank/DDBJ databases">
        <authorList>
            <person name="Cuomo C."/>
            <person name="Billmyre B."/>
            <person name="Heitman J."/>
        </authorList>
    </citation>
    <scope>NUCLEOTIDE SEQUENCE</scope>
    <source>
        <strain evidence="2">CBS 12478</strain>
    </source>
</reference>
<organism evidence="2 3">
    <name type="scientific">Kwoniella shandongensis</name>
    <dbReference type="NCBI Taxonomy" id="1734106"/>
    <lineage>
        <taxon>Eukaryota</taxon>
        <taxon>Fungi</taxon>
        <taxon>Dikarya</taxon>
        <taxon>Basidiomycota</taxon>
        <taxon>Agaricomycotina</taxon>
        <taxon>Tremellomycetes</taxon>
        <taxon>Tremellales</taxon>
        <taxon>Cryptococcaceae</taxon>
        <taxon>Kwoniella</taxon>
    </lineage>
</organism>
<dbReference type="GeneID" id="43590099"/>
<dbReference type="EMBL" id="CP144058">
    <property type="protein sequence ID" value="WWD20160.1"/>
    <property type="molecule type" value="Genomic_DNA"/>
</dbReference>
<keyword evidence="3" id="KW-1185">Reference proteome</keyword>
<proteinExistence type="predicted"/>